<accession>Q6H629</accession>
<evidence type="ECO:0000313" key="4">
    <source>
        <dbReference type="Proteomes" id="UP000000763"/>
    </source>
</evidence>
<feature type="compositionally biased region" description="Basic and acidic residues" evidence="1">
    <location>
        <begin position="47"/>
        <end position="58"/>
    </location>
</feature>
<feature type="region of interest" description="Disordered" evidence="1">
    <location>
        <begin position="47"/>
        <end position="77"/>
    </location>
</feature>
<name>Q6H629_ORYSJ</name>
<evidence type="ECO:0000256" key="1">
    <source>
        <dbReference type="SAM" id="MobiDB-lite"/>
    </source>
</evidence>
<reference evidence="3" key="2">
    <citation type="submission" date="2002-05" db="EMBL/GenBank/DDBJ databases">
        <title>Oryza sativa nipponbare(GA3) genomic DNA, chromosome 2, PAC clone:P0030D07.</title>
        <authorList>
            <person name="Sasaki T."/>
            <person name="Matsumoto T."/>
            <person name="Katayose Y."/>
        </authorList>
    </citation>
    <scope>NUCLEOTIDE SEQUENCE</scope>
</reference>
<dbReference type="AlphaFoldDB" id="Q6H629"/>
<sequence>MLVAPPAASSLVTPMLARRHRQSLLSYRSMALSMPHVALLLVGRRPGEDGGIEGERRKNSGPRTCGVHVNPMLTQPG</sequence>
<organism evidence="3 4">
    <name type="scientific">Oryza sativa subsp. japonica</name>
    <name type="common">Rice</name>
    <dbReference type="NCBI Taxonomy" id="39947"/>
    <lineage>
        <taxon>Eukaryota</taxon>
        <taxon>Viridiplantae</taxon>
        <taxon>Streptophyta</taxon>
        <taxon>Embryophyta</taxon>
        <taxon>Tracheophyta</taxon>
        <taxon>Spermatophyta</taxon>
        <taxon>Magnoliopsida</taxon>
        <taxon>Liliopsida</taxon>
        <taxon>Poales</taxon>
        <taxon>Poaceae</taxon>
        <taxon>BOP clade</taxon>
        <taxon>Oryzoideae</taxon>
        <taxon>Oryzeae</taxon>
        <taxon>Oryzinae</taxon>
        <taxon>Oryza</taxon>
        <taxon>Oryza sativa</taxon>
    </lineage>
</organism>
<evidence type="ECO:0000313" key="3">
    <source>
        <dbReference type="EMBL" id="BAD25820.1"/>
    </source>
</evidence>
<dbReference type="EMBL" id="AP005306">
    <property type="protein sequence ID" value="BAD25820.1"/>
    <property type="molecule type" value="Genomic_DNA"/>
</dbReference>
<reference evidence="4" key="4">
    <citation type="journal article" date="2008" name="Nucleic Acids Res.">
        <title>The rice annotation project database (RAP-DB): 2008 update.</title>
        <authorList>
            <consortium name="The rice annotation project (RAP)"/>
        </authorList>
    </citation>
    <scope>GENOME REANNOTATION</scope>
    <source>
        <strain evidence="4">cv. Nipponbare</strain>
    </source>
</reference>
<reference evidence="4" key="3">
    <citation type="journal article" date="2005" name="Nature">
        <title>The map-based sequence of the rice genome.</title>
        <authorList>
            <consortium name="International rice genome sequencing project (IRGSP)"/>
            <person name="Matsumoto T."/>
            <person name="Wu J."/>
            <person name="Kanamori H."/>
            <person name="Katayose Y."/>
            <person name="Fujisawa M."/>
            <person name="Namiki N."/>
            <person name="Mizuno H."/>
            <person name="Yamamoto K."/>
            <person name="Antonio B.A."/>
            <person name="Baba T."/>
            <person name="Sakata K."/>
            <person name="Nagamura Y."/>
            <person name="Aoki H."/>
            <person name="Arikawa K."/>
            <person name="Arita K."/>
            <person name="Bito T."/>
            <person name="Chiden Y."/>
            <person name="Fujitsuka N."/>
            <person name="Fukunaka R."/>
            <person name="Hamada M."/>
            <person name="Harada C."/>
            <person name="Hayashi A."/>
            <person name="Hijishita S."/>
            <person name="Honda M."/>
            <person name="Hosokawa S."/>
            <person name="Ichikawa Y."/>
            <person name="Idonuma A."/>
            <person name="Iijima M."/>
            <person name="Ikeda M."/>
            <person name="Ikeno M."/>
            <person name="Ito K."/>
            <person name="Ito S."/>
            <person name="Ito T."/>
            <person name="Ito Y."/>
            <person name="Ito Y."/>
            <person name="Iwabuchi A."/>
            <person name="Kamiya K."/>
            <person name="Karasawa W."/>
            <person name="Kurita K."/>
            <person name="Katagiri S."/>
            <person name="Kikuta A."/>
            <person name="Kobayashi H."/>
            <person name="Kobayashi N."/>
            <person name="Machita K."/>
            <person name="Maehara T."/>
            <person name="Masukawa M."/>
            <person name="Mizubayashi T."/>
            <person name="Mukai Y."/>
            <person name="Nagasaki H."/>
            <person name="Nagata Y."/>
            <person name="Naito S."/>
            <person name="Nakashima M."/>
            <person name="Nakama Y."/>
            <person name="Nakamichi Y."/>
            <person name="Nakamura M."/>
            <person name="Meguro A."/>
            <person name="Negishi M."/>
            <person name="Ohta I."/>
            <person name="Ohta T."/>
            <person name="Okamoto M."/>
            <person name="Ono N."/>
            <person name="Saji S."/>
            <person name="Sakaguchi M."/>
            <person name="Sakai K."/>
            <person name="Shibata M."/>
            <person name="Shimokawa T."/>
            <person name="Song J."/>
            <person name="Takazaki Y."/>
            <person name="Terasawa K."/>
            <person name="Tsugane M."/>
            <person name="Tsuji K."/>
            <person name="Ueda S."/>
            <person name="Waki K."/>
            <person name="Yamagata H."/>
            <person name="Yamamoto M."/>
            <person name="Yamamoto S."/>
            <person name="Yamane H."/>
            <person name="Yoshiki S."/>
            <person name="Yoshihara R."/>
            <person name="Yukawa K."/>
            <person name="Zhong H."/>
            <person name="Yano M."/>
            <person name="Yuan Q."/>
            <person name="Ouyang S."/>
            <person name="Liu J."/>
            <person name="Jones K.M."/>
            <person name="Gansberger K."/>
            <person name="Moffat K."/>
            <person name="Hill J."/>
            <person name="Bera J."/>
            <person name="Fadrosh D."/>
            <person name="Jin S."/>
            <person name="Johri S."/>
            <person name="Kim M."/>
            <person name="Overton L."/>
            <person name="Reardon M."/>
            <person name="Tsitrin T."/>
            <person name="Vuong H."/>
            <person name="Weaver B."/>
            <person name="Ciecko A."/>
            <person name="Tallon L."/>
            <person name="Jackson J."/>
            <person name="Pai G."/>
            <person name="Aken S.V."/>
            <person name="Utterback T."/>
            <person name="Reidmuller S."/>
            <person name="Feldblyum T."/>
            <person name="Hsiao J."/>
            <person name="Zismann V."/>
            <person name="Iobst S."/>
            <person name="de Vazeille A.R."/>
            <person name="Buell C.R."/>
            <person name="Ying K."/>
            <person name="Li Y."/>
            <person name="Lu T."/>
            <person name="Huang Y."/>
            <person name="Zhao Q."/>
            <person name="Feng Q."/>
            <person name="Zhang L."/>
            <person name="Zhu J."/>
            <person name="Weng Q."/>
            <person name="Mu J."/>
            <person name="Lu Y."/>
            <person name="Fan D."/>
            <person name="Liu Y."/>
            <person name="Guan J."/>
            <person name="Zhang Y."/>
            <person name="Yu S."/>
            <person name="Liu X."/>
            <person name="Zhang Y."/>
            <person name="Hong G."/>
            <person name="Han B."/>
            <person name="Choisne N."/>
            <person name="Demange N."/>
            <person name="Orjeda G."/>
            <person name="Samain S."/>
            <person name="Cattolico L."/>
            <person name="Pelletier E."/>
            <person name="Couloux A."/>
            <person name="Segurens B."/>
            <person name="Wincker P."/>
            <person name="D'Hont A."/>
            <person name="Scarpelli C."/>
            <person name="Weissenbach J."/>
            <person name="Salanoubat M."/>
            <person name="Quetier F."/>
            <person name="Yu Y."/>
            <person name="Kim H.R."/>
            <person name="Rambo T."/>
            <person name="Currie J."/>
            <person name="Collura K."/>
            <person name="Luo M."/>
            <person name="Yang T."/>
            <person name="Ammiraju J.S.S."/>
            <person name="Engler F."/>
            <person name="Soderlund C."/>
            <person name="Wing R.A."/>
            <person name="Palmer L.E."/>
            <person name="de la Bastide M."/>
            <person name="Spiegel L."/>
            <person name="Nascimento L."/>
            <person name="Zutavern T."/>
            <person name="O'Shaughnessy A."/>
            <person name="Dike S."/>
            <person name="Dedhia N."/>
            <person name="Preston R."/>
            <person name="Balija V."/>
            <person name="McCombie W.R."/>
            <person name="Chow T."/>
            <person name="Chen H."/>
            <person name="Chung M."/>
            <person name="Chen C."/>
            <person name="Shaw J."/>
            <person name="Wu H."/>
            <person name="Hsiao K."/>
            <person name="Chao Y."/>
            <person name="Chu M."/>
            <person name="Cheng C."/>
            <person name="Hour A."/>
            <person name="Lee P."/>
            <person name="Lin S."/>
            <person name="Lin Y."/>
            <person name="Liou J."/>
            <person name="Liu S."/>
            <person name="Hsing Y."/>
            <person name="Raghuvanshi S."/>
            <person name="Mohanty A."/>
            <person name="Bharti A.K."/>
            <person name="Gaur A."/>
            <person name="Gupta V."/>
            <person name="Kumar D."/>
            <person name="Ravi V."/>
            <person name="Vij S."/>
            <person name="Kapur A."/>
            <person name="Khurana P."/>
            <person name="Khurana P."/>
            <person name="Khurana J.P."/>
            <person name="Tyagi A.K."/>
            <person name="Gaikwad K."/>
            <person name="Singh A."/>
            <person name="Dalal V."/>
            <person name="Srivastava S."/>
            <person name="Dixit A."/>
            <person name="Pal A.K."/>
            <person name="Ghazi I.A."/>
            <person name="Yadav M."/>
            <person name="Pandit A."/>
            <person name="Bhargava A."/>
            <person name="Sureshbabu K."/>
            <person name="Batra K."/>
            <person name="Sharma T.R."/>
            <person name="Mohapatra T."/>
            <person name="Singh N.K."/>
            <person name="Messing J."/>
            <person name="Nelson A.B."/>
            <person name="Fuks G."/>
            <person name="Kavchok S."/>
            <person name="Keizer G."/>
            <person name="Linton E."/>
            <person name="Llaca V."/>
            <person name="Song R."/>
            <person name="Tanyolac B."/>
            <person name="Young S."/>
            <person name="Ho-Il K."/>
            <person name="Hahn J.H."/>
            <person name="Sangsakoo G."/>
            <person name="Vanavichit A."/>
            <person name="de Mattos Luiz.A.T."/>
            <person name="Zimmer P.D."/>
            <person name="Malone G."/>
            <person name="Dellagostin O."/>
            <person name="de Oliveira A.C."/>
            <person name="Bevan M."/>
            <person name="Bancroft I."/>
            <person name="Minx P."/>
            <person name="Cordum H."/>
            <person name="Wilson R."/>
            <person name="Cheng Z."/>
            <person name="Jin W."/>
            <person name="Jiang J."/>
            <person name="Leong S.A."/>
            <person name="Iwama H."/>
            <person name="Gojobori T."/>
            <person name="Itoh T."/>
            <person name="Niimura Y."/>
            <person name="Fujii Y."/>
            <person name="Habara T."/>
            <person name="Sakai H."/>
            <person name="Sato Y."/>
            <person name="Wilson G."/>
            <person name="Kumar K."/>
            <person name="McCouch S."/>
            <person name="Juretic N."/>
            <person name="Hoen D."/>
            <person name="Wright S."/>
            <person name="Bruskiewich R."/>
            <person name="Bureau T."/>
            <person name="Miyao A."/>
            <person name="Hirochika H."/>
            <person name="Nishikawa T."/>
            <person name="Kadowaki K."/>
            <person name="Sugiura M."/>
            <person name="Burr B."/>
            <person name="Sasaki T."/>
        </authorList>
    </citation>
    <scope>NUCLEOTIDE SEQUENCE [LARGE SCALE GENOMIC DNA]</scope>
    <source>
        <strain evidence="4">cv. Nipponbare</strain>
    </source>
</reference>
<dbReference type="Proteomes" id="UP000000763">
    <property type="component" value="Chromosome 2"/>
</dbReference>
<gene>
    <name evidence="3" type="ORF">P0030D07.28</name>
    <name evidence="2" type="ORF">P0519A12.13</name>
</gene>
<dbReference type="EMBL" id="AP004839">
    <property type="protein sequence ID" value="BAD25519.1"/>
    <property type="molecule type" value="Genomic_DNA"/>
</dbReference>
<reference evidence="2" key="1">
    <citation type="submission" date="2002-03" db="EMBL/GenBank/DDBJ databases">
        <title>Oryza sativa nipponbare(GA3) genomic DNA, chromosome 2, PAC clone:P0519A12.</title>
        <authorList>
            <person name="Sasaki T."/>
            <person name="Matsumoto T."/>
            <person name="Yamamoto K."/>
        </authorList>
    </citation>
    <scope>NUCLEOTIDE SEQUENCE</scope>
</reference>
<proteinExistence type="predicted"/>
<protein>
    <submittedName>
        <fullName evidence="3">Uncharacterized protein</fullName>
    </submittedName>
</protein>
<evidence type="ECO:0000313" key="2">
    <source>
        <dbReference type="EMBL" id="BAD25519.1"/>
    </source>
</evidence>